<feature type="compositionally biased region" description="Low complexity" evidence="3">
    <location>
        <begin position="24"/>
        <end position="40"/>
    </location>
</feature>
<dbReference type="InterPro" id="IPR002048">
    <property type="entry name" value="EF_hand_dom"/>
</dbReference>
<dbReference type="SMART" id="SM00054">
    <property type="entry name" value="EFh"/>
    <property type="match status" value="4"/>
</dbReference>
<gene>
    <name evidence="5" type="ORF">ACFO3I_13555</name>
</gene>
<dbReference type="Pfam" id="PF13499">
    <property type="entry name" value="EF-hand_7"/>
    <property type="match status" value="1"/>
</dbReference>
<evidence type="ECO:0000256" key="3">
    <source>
        <dbReference type="SAM" id="MobiDB-lite"/>
    </source>
</evidence>
<feature type="compositionally biased region" description="Polar residues" evidence="3">
    <location>
        <begin position="206"/>
        <end position="219"/>
    </location>
</feature>
<feature type="region of interest" description="Disordered" evidence="3">
    <location>
        <begin position="58"/>
        <end position="125"/>
    </location>
</feature>
<organism evidence="5 6">
    <name type="scientific">Rheinheimera marina</name>
    <dbReference type="NCBI Taxonomy" id="1774958"/>
    <lineage>
        <taxon>Bacteria</taxon>
        <taxon>Pseudomonadati</taxon>
        <taxon>Pseudomonadota</taxon>
        <taxon>Gammaproteobacteria</taxon>
        <taxon>Chromatiales</taxon>
        <taxon>Chromatiaceae</taxon>
        <taxon>Rheinheimera</taxon>
    </lineage>
</organism>
<feature type="domain" description="EF-hand" evidence="4">
    <location>
        <begin position="213"/>
        <end position="248"/>
    </location>
</feature>
<sequence length="300" mass="31795">MAIQFSSVSSGGYAAMRSTPTAEQLQQKSQQLFSQLDQSQKGYLEQSDFDSLLSGLKDSAASENSTELFASMDSDGDGKLTSAEFSDQASQLMYNAQGKMPPPPSGGPQGQQDNGKTADELSAMLEEVDSDDPMASMLQNLVDNFDEADSDGDGKVTMDEAKAYQESQDTSSAQMMPPPPPPGGMQGQEDTGKTADELSAMLEGADSSNPMASMLQSLIDNFDEADADGDGKVTMQEAKAYQESQQSDSTASTSSTTTETQSTESDSMGQLLQRTLQQLMKTYGSVAQQSGNESALQLTA</sequence>
<feature type="compositionally biased region" description="Polar residues" evidence="3">
    <location>
        <begin position="83"/>
        <end position="94"/>
    </location>
</feature>
<dbReference type="InterPro" id="IPR011992">
    <property type="entry name" value="EF-hand-dom_pair"/>
</dbReference>
<dbReference type="RefSeq" id="WP_377334733.1">
    <property type="nucleotide sequence ID" value="NZ_JBHSGB010000012.1"/>
</dbReference>
<dbReference type="PROSITE" id="PS50222">
    <property type="entry name" value="EF_HAND_2"/>
    <property type="match status" value="3"/>
</dbReference>
<dbReference type="PROSITE" id="PS00018">
    <property type="entry name" value="EF_HAND_1"/>
    <property type="match status" value="1"/>
</dbReference>
<evidence type="ECO:0000256" key="2">
    <source>
        <dbReference type="ARBA" id="ARBA00022737"/>
    </source>
</evidence>
<evidence type="ECO:0000313" key="5">
    <source>
        <dbReference type="EMBL" id="MFC4656035.1"/>
    </source>
</evidence>
<keyword evidence="6" id="KW-1185">Reference proteome</keyword>
<keyword evidence="1" id="KW-0479">Metal-binding</keyword>
<evidence type="ECO:0000259" key="4">
    <source>
        <dbReference type="PROSITE" id="PS50222"/>
    </source>
</evidence>
<feature type="region of interest" description="Disordered" evidence="3">
    <location>
        <begin position="145"/>
        <end position="271"/>
    </location>
</feature>
<reference evidence="6" key="1">
    <citation type="journal article" date="2019" name="Int. J. Syst. Evol. Microbiol.">
        <title>The Global Catalogue of Microorganisms (GCM) 10K type strain sequencing project: providing services to taxonomists for standard genome sequencing and annotation.</title>
        <authorList>
            <consortium name="The Broad Institute Genomics Platform"/>
            <consortium name="The Broad Institute Genome Sequencing Center for Infectious Disease"/>
            <person name="Wu L."/>
            <person name="Ma J."/>
        </authorList>
    </citation>
    <scope>NUCLEOTIDE SEQUENCE [LARGE SCALE GENOMIC DNA]</scope>
    <source>
        <strain evidence="6">DT28</strain>
    </source>
</reference>
<dbReference type="Proteomes" id="UP001595962">
    <property type="component" value="Unassembled WGS sequence"/>
</dbReference>
<dbReference type="SUPFAM" id="SSF47473">
    <property type="entry name" value="EF-hand"/>
    <property type="match status" value="1"/>
</dbReference>
<name>A0ABV9JPA2_9GAMM</name>
<keyword evidence="2" id="KW-0677">Repeat</keyword>
<proteinExistence type="predicted"/>
<feature type="compositionally biased region" description="Basic and acidic residues" evidence="3">
    <location>
        <begin position="152"/>
        <end position="163"/>
    </location>
</feature>
<dbReference type="Pfam" id="PF13202">
    <property type="entry name" value="EF-hand_5"/>
    <property type="match status" value="2"/>
</dbReference>
<feature type="domain" description="EF-hand" evidence="4">
    <location>
        <begin position="136"/>
        <end position="171"/>
    </location>
</feature>
<dbReference type="PANTHER" id="PTHR10827:SF98">
    <property type="entry name" value="45 KDA CALCIUM-BINDING PROTEIN"/>
    <property type="match status" value="1"/>
</dbReference>
<dbReference type="EMBL" id="JBHSGB010000012">
    <property type="protein sequence ID" value="MFC4656035.1"/>
    <property type="molecule type" value="Genomic_DNA"/>
</dbReference>
<feature type="region of interest" description="Disordered" evidence="3">
    <location>
        <begin position="1"/>
        <end position="41"/>
    </location>
</feature>
<dbReference type="Gene3D" id="1.10.238.10">
    <property type="entry name" value="EF-hand"/>
    <property type="match status" value="3"/>
</dbReference>
<dbReference type="InterPro" id="IPR018247">
    <property type="entry name" value="EF_Hand_1_Ca_BS"/>
</dbReference>
<comment type="caution">
    <text evidence="5">The sequence shown here is derived from an EMBL/GenBank/DDBJ whole genome shotgun (WGS) entry which is preliminary data.</text>
</comment>
<evidence type="ECO:0000313" key="6">
    <source>
        <dbReference type="Proteomes" id="UP001595962"/>
    </source>
</evidence>
<feature type="compositionally biased region" description="Low complexity" evidence="3">
    <location>
        <begin position="242"/>
        <end position="267"/>
    </location>
</feature>
<feature type="domain" description="EF-hand" evidence="4">
    <location>
        <begin position="60"/>
        <end position="95"/>
    </location>
</feature>
<protein>
    <submittedName>
        <fullName evidence="5">EF-hand domain-containing protein</fullName>
    </submittedName>
</protein>
<dbReference type="PANTHER" id="PTHR10827">
    <property type="entry name" value="RETICULOCALBIN"/>
    <property type="match status" value="1"/>
</dbReference>
<accession>A0ABV9JPA2</accession>
<evidence type="ECO:0000256" key="1">
    <source>
        <dbReference type="ARBA" id="ARBA00022723"/>
    </source>
</evidence>
<feature type="compositionally biased region" description="Polar residues" evidence="3">
    <location>
        <begin position="1"/>
        <end position="10"/>
    </location>
</feature>